<evidence type="ECO:0000256" key="6">
    <source>
        <dbReference type="RuleBase" id="RU003435"/>
    </source>
</evidence>
<organism evidence="9 10">
    <name type="scientific">Candidatus Woesebacteria bacterium GW2011_GWB1_38_5b</name>
    <dbReference type="NCBI Taxonomy" id="1618569"/>
    <lineage>
        <taxon>Bacteria</taxon>
        <taxon>Candidatus Woeseibacteriota</taxon>
    </lineage>
</organism>
<dbReference type="InterPro" id="IPR042088">
    <property type="entry name" value="OligoPept_F_C"/>
</dbReference>
<dbReference type="Pfam" id="PF08439">
    <property type="entry name" value="Peptidase_M3_N"/>
    <property type="match status" value="1"/>
</dbReference>
<dbReference type="GO" id="GO:0046872">
    <property type="term" value="F:metal ion binding"/>
    <property type="evidence" value="ECO:0007669"/>
    <property type="project" value="UniProtKB-UniRule"/>
</dbReference>
<dbReference type="PANTHER" id="PTHR11804">
    <property type="entry name" value="PROTEASE M3 THIMET OLIGOPEPTIDASE-RELATED"/>
    <property type="match status" value="1"/>
</dbReference>
<dbReference type="GO" id="GO:0006508">
    <property type="term" value="P:proteolysis"/>
    <property type="evidence" value="ECO:0007669"/>
    <property type="project" value="UniProtKB-KW"/>
</dbReference>
<gene>
    <name evidence="9" type="ORF">US96_C0001G0021</name>
</gene>
<sequence length="590" mass="69313">MAKNQPPKWDLRDFYKNTNDSQIQKDQKLIKKLASDFIKKYKGKINSPKLTPDLLLSSLKDIERLDETLYILQNYAYYLHAQDSKDSKIGQFYQQIEEFGNKSTSELLWFLLEWQKLDNKHAQKLLKGPLLSTYKHFLSHARAFTPFRVSEAEEIILTKKSMAGSQAFIRLYDETSSQERFALGKQRLTMSQLSPILKSHPSRSTRKQASEVLTQVLKKHSHFYTFTLNNLLLDKKINDEIRGYDYPQQATFLSYEMEPKVVETMTKVIEQRYDISERFYKTKAKLLKQKLFEWDRYSVLYPNDKIEYSWEEAKEMILKSFKQFSPVFYETALKFFDNGWIDALITPNKRGGGFCSYSVPAKHPMILVNFAGTHDDVSTLAHELGHGIHAYLSRGNTLNNYYPSTATAEIASIFCENILFDQVYSQITDKKVKLNMLANKIQGGLATIFRQNAFYLFENDIHNHRRQKGELATSDINNYWQHRLQPMFGKSLTLTQNHEYWWMYVLHFYHYNFYVFTYAFGEALTNSLYEMYRENPKTFVPKYLDALTKGGSQNPKEILSSFDVDLNSSDFWNKSLNLLEEYVEDFEKLV</sequence>
<keyword evidence="2 6" id="KW-0479">Metal-binding</keyword>
<dbReference type="InterPro" id="IPR013647">
    <property type="entry name" value="OligopepF_N_dom"/>
</dbReference>
<evidence type="ECO:0000259" key="7">
    <source>
        <dbReference type="Pfam" id="PF01432"/>
    </source>
</evidence>
<keyword evidence="5 6" id="KW-0482">Metalloprotease</keyword>
<evidence type="ECO:0000256" key="2">
    <source>
        <dbReference type="ARBA" id="ARBA00022723"/>
    </source>
</evidence>
<dbReference type="Gene3D" id="1.10.1370.20">
    <property type="entry name" value="Oligoendopeptidase f, C-terminal domain"/>
    <property type="match status" value="1"/>
</dbReference>
<comment type="caution">
    <text evidence="9">The sequence shown here is derived from an EMBL/GenBank/DDBJ whole genome shotgun (WGS) entry which is preliminary data.</text>
</comment>
<dbReference type="InterPro" id="IPR045090">
    <property type="entry name" value="Pept_M3A_M3B"/>
</dbReference>
<feature type="domain" description="Oligopeptidase F N-terminal" evidence="8">
    <location>
        <begin position="113"/>
        <end position="181"/>
    </location>
</feature>
<protein>
    <submittedName>
        <fullName evidence="9">PepF/M3 family oligoendopeptidase</fullName>
    </submittedName>
</protein>
<dbReference type="CDD" id="cd09610">
    <property type="entry name" value="M3B_PepF"/>
    <property type="match status" value="1"/>
</dbReference>
<keyword evidence="4 6" id="KW-0862">Zinc</keyword>
<dbReference type="GO" id="GO:0004222">
    <property type="term" value="F:metalloendopeptidase activity"/>
    <property type="evidence" value="ECO:0007669"/>
    <property type="project" value="InterPro"/>
</dbReference>
<keyword evidence="3 6" id="KW-0378">Hydrolase</keyword>
<evidence type="ECO:0000313" key="9">
    <source>
        <dbReference type="EMBL" id="KKQ75945.1"/>
    </source>
</evidence>
<evidence type="ECO:0000313" key="10">
    <source>
        <dbReference type="Proteomes" id="UP000034181"/>
    </source>
</evidence>
<evidence type="ECO:0000259" key="8">
    <source>
        <dbReference type="Pfam" id="PF08439"/>
    </source>
</evidence>
<dbReference type="EMBL" id="LBUZ01000001">
    <property type="protein sequence ID" value="KKQ75945.1"/>
    <property type="molecule type" value="Genomic_DNA"/>
</dbReference>
<dbReference type="Proteomes" id="UP000034181">
    <property type="component" value="Unassembled WGS sequence"/>
</dbReference>
<comment type="similarity">
    <text evidence="6">Belongs to the peptidase M3 family.</text>
</comment>
<proteinExistence type="inferred from homology"/>
<dbReference type="AlphaFoldDB" id="A0A0G0KKA9"/>
<evidence type="ECO:0000256" key="5">
    <source>
        <dbReference type="ARBA" id="ARBA00023049"/>
    </source>
</evidence>
<evidence type="ECO:0000256" key="3">
    <source>
        <dbReference type="ARBA" id="ARBA00022801"/>
    </source>
</evidence>
<dbReference type="GO" id="GO:0006518">
    <property type="term" value="P:peptide metabolic process"/>
    <property type="evidence" value="ECO:0007669"/>
    <property type="project" value="TreeGrafter"/>
</dbReference>
<dbReference type="PANTHER" id="PTHR11804:SF5">
    <property type="entry name" value="OLIGOENDOPEPTIDASE F"/>
    <property type="match status" value="1"/>
</dbReference>
<evidence type="ECO:0000256" key="4">
    <source>
        <dbReference type="ARBA" id="ARBA00022833"/>
    </source>
</evidence>
<dbReference type="Gene3D" id="1.20.140.70">
    <property type="entry name" value="Oligopeptidase f, N-terminal domain"/>
    <property type="match status" value="1"/>
</dbReference>
<feature type="domain" description="Peptidase M3A/M3B catalytic" evidence="7">
    <location>
        <begin position="197"/>
        <end position="577"/>
    </location>
</feature>
<dbReference type="SUPFAM" id="SSF55486">
    <property type="entry name" value="Metalloproteases ('zincins'), catalytic domain"/>
    <property type="match status" value="1"/>
</dbReference>
<dbReference type="Pfam" id="PF01432">
    <property type="entry name" value="Peptidase_M3"/>
    <property type="match status" value="1"/>
</dbReference>
<reference evidence="9 10" key="1">
    <citation type="journal article" date="2015" name="Nature">
        <title>rRNA introns, odd ribosomes, and small enigmatic genomes across a large radiation of phyla.</title>
        <authorList>
            <person name="Brown C.T."/>
            <person name="Hug L.A."/>
            <person name="Thomas B.C."/>
            <person name="Sharon I."/>
            <person name="Castelle C.J."/>
            <person name="Singh A."/>
            <person name="Wilkins M.J."/>
            <person name="Williams K.H."/>
            <person name="Banfield J.F."/>
        </authorList>
    </citation>
    <scope>NUCLEOTIDE SEQUENCE [LARGE SCALE GENOMIC DNA]</scope>
</reference>
<dbReference type="InterPro" id="IPR001567">
    <property type="entry name" value="Pept_M3A_M3B_dom"/>
</dbReference>
<accession>A0A0G0KKA9</accession>
<evidence type="ECO:0000256" key="1">
    <source>
        <dbReference type="ARBA" id="ARBA00022670"/>
    </source>
</evidence>
<name>A0A0G0KKA9_9BACT</name>
<comment type="cofactor">
    <cofactor evidence="6">
        <name>Zn(2+)</name>
        <dbReference type="ChEBI" id="CHEBI:29105"/>
    </cofactor>
    <text evidence="6">Binds 1 zinc ion.</text>
</comment>
<keyword evidence="1 6" id="KW-0645">Protease</keyword>